<evidence type="ECO:0000313" key="1">
    <source>
        <dbReference type="EMBL" id="ESK80966.1"/>
    </source>
</evidence>
<dbReference type="EMBL" id="AWSO01002801">
    <property type="protein sequence ID" value="ESK80966.1"/>
    <property type="molecule type" value="Genomic_DNA"/>
</dbReference>
<dbReference type="KEGG" id="mrr:Moror_13460"/>
<protein>
    <submittedName>
        <fullName evidence="1">Uncharacterized protein</fullName>
    </submittedName>
</protein>
<keyword evidence="2" id="KW-1185">Reference proteome</keyword>
<accession>V2WK84</accession>
<dbReference type="Proteomes" id="UP000017559">
    <property type="component" value="Unassembled WGS sequence"/>
</dbReference>
<sequence>MQMSAINGTFLRSVNSTYQFGIVDKIANAIEDPMFKSIIRYTINQDLVQRGIPTDAPVPGSSEKSVLDMIASIITNPVFANAVHEINTGLIKPSPPTSTD</sequence>
<dbReference type="AlphaFoldDB" id="V2WK84"/>
<comment type="caution">
    <text evidence="1">The sequence shown here is derived from an EMBL/GenBank/DDBJ whole genome shotgun (WGS) entry which is preliminary data.</text>
</comment>
<evidence type="ECO:0000313" key="2">
    <source>
        <dbReference type="Proteomes" id="UP000017559"/>
    </source>
</evidence>
<name>V2WK84_MONRO</name>
<reference evidence="1 2" key="1">
    <citation type="journal article" date="2014" name="BMC Genomics">
        <title>Genome and secretome analysis of the hemibiotrophic fungal pathogen, Moniliophthora roreri, which causes frosty pod rot disease of cacao: mechanisms of the biotrophic and necrotrophic phases.</title>
        <authorList>
            <person name="Meinhardt L.W."/>
            <person name="Costa G.G.L."/>
            <person name="Thomazella D.P.T."/>
            <person name="Teixeira P.J.P.L."/>
            <person name="Carazzolle M.F."/>
            <person name="Schuster S.C."/>
            <person name="Carlson J.E."/>
            <person name="Guiltinan M.J."/>
            <person name="Mieczkowski P."/>
            <person name="Farmer A."/>
            <person name="Ramaraj T."/>
            <person name="Crozier J."/>
            <person name="Davis R.E."/>
            <person name="Shao J."/>
            <person name="Melnick R.L."/>
            <person name="Pereira G.A.G."/>
            <person name="Bailey B.A."/>
        </authorList>
    </citation>
    <scope>NUCLEOTIDE SEQUENCE [LARGE SCALE GENOMIC DNA]</scope>
    <source>
        <strain evidence="1 2">MCA 2997</strain>
    </source>
</reference>
<gene>
    <name evidence="1" type="ORF">Moror_13460</name>
</gene>
<dbReference type="HOGENOM" id="CLU_2306809_0_0_1"/>
<proteinExistence type="predicted"/>
<organism evidence="1 2">
    <name type="scientific">Moniliophthora roreri (strain MCA 2997)</name>
    <name type="common">Cocoa frosty pod rot fungus</name>
    <name type="synonym">Crinipellis roreri</name>
    <dbReference type="NCBI Taxonomy" id="1381753"/>
    <lineage>
        <taxon>Eukaryota</taxon>
        <taxon>Fungi</taxon>
        <taxon>Dikarya</taxon>
        <taxon>Basidiomycota</taxon>
        <taxon>Agaricomycotina</taxon>
        <taxon>Agaricomycetes</taxon>
        <taxon>Agaricomycetidae</taxon>
        <taxon>Agaricales</taxon>
        <taxon>Marasmiineae</taxon>
        <taxon>Marasmiaceae</taxon>
        <taxon>Moniliophthora</taxon>
    </lineage>
</organism>